<dbReference type="InterPro" id="IPR005532">
    <property type="entry name" value="SUMF_dom"/>
</dbReference>
<dbReference type="GO" id="GO:0120147">
    <property type="term" value="F:formylglycine-generating oxidase activity"/>
    <property type="evidence" value="ECO:0007669"/>
    <property type="project" value="TreeGrafter"/>
</dbReference>
<keyword evidence="1" id="KW-0732">Signal</keyword>
<gene>
    <name evidence="3" type="primary">pkn1_1</name>
    <name evidence="3" type="ORF">LF1_28570</name>
</gene>
<dbReference type="EC" id="2.7.11.1" evidence="3"/>
<keyword evidence="3" id="KW-0808">Transferase</keyword>
<dbReference type="PANTHER" id="PTHR23150:SF19">
    <property type="entry name" value="FORMYLGLYCINE-GENERATING ENZYME"/>
    <property type="match status" value="1"/>
</dbReference>
<dbReference type="Gene3D" id="3.90.1580.10">
    <property type="entry name" value="paralog of FGE (formylglycine-generating enzyme)"/>
    <property type="match status" value="1"/>
</dbReference>
<organism evidence="3 4">
    <name type="scientific">Rubripirellula obstinata</name>
    <dbReference type="NCBI Taxonomy" id="406547"/>
    <lineage>
        <taxon>Bacteria</taxon>
        <taxon>Pseudomonadati</taxon>
        <taxon>Planctomycetota</taxon>
        <taxon>Planctomycetia</taxon>
        <taxon>Pirellulales</taxon>
        <taxon>Pirellulaceae</taxon>
        <taxon>Rubripirellula</taxon>
    </lineage>
</organism>
<dbReference type="RefSeq" id="WP_068259429.1">
    <property type="nucleotide sequence ID" value="NZ_LWSK01000010.1"/>
</dbReference>
<dbReference type="EMBL" id="VRLW01000001">
    <property type="protein sequence ID" value="KAA1260318.1"/>
    <property type="molecule type" value="Genomic_DNA"/>
</dbReference>
<protein>
    <submittedName>
        <fullName evidence="3">Serine/threonine-protein kinase pkn1</fullName>
        <ecNumber evidence="3">2.7.11.1</ecNumber>
    </submittedName>
</protein>
<feature type="signal peptide" evidence="1">
    <location>
        <begin position="1"/>
        <end position="19"/>
    </location>
</feature>
<accession>A0A5B1CGK1</accession>
<keyword evidence="3" id="KW-0418">Kinase</keyword>
<feature type="chain" id="PRO_5022831731" evidence="1">
    <location>
        <begin position="20"/>
        <end position="400"/>
    </location>
</feature>
<dbReference type="GO" id="GO:0004674">
    <property type="term" value="F:protein serine/threonine kinase activity"/>
    <property type="evidence" value="ECO:0007669"/>
    <property type="project" value="UniProtKB-EC"/>
</dbReference>
<proteinExistence type="predicted"/>
<dbReference type="InterPro" id="IPR016187">
    <property type="entry name" value="CTDL_fold"/>
</dbReference>
<keyword evidence="4" id="KW-1185">Reference proteome</keyword>
<dbReference type="AlphaFoldDB" id="A0A5B1CGK1"/>
<evidence type="ECO:0000256" key="1">
    <source>
        <dbReference type="SAM" id="SignalP"/>
    </source>
</evidence>
<dbReference type="InterPro" id="IPR042095">
    <property type="entry name" value="SUMF_sf"/>
</dbReference>
<dbReference type="InterPro" id="IPR051043">
    <property type="entry name" value="Sulfatase_Mod_Factor_Kinase"/>
</dbReference>
<evidence type="ECO:0000259" key="2">
    <source>
        <dbReference type="Pfam" id="PF03781"/>
    </source>
</evidence>
<reference evidence="3 4" key="1">
    <citation type="submission" date="2019-08" db="EMBL/GenBank/DDBJ databases">
        <title>Deep-cultivation of Planctomycetes and their phenomic and genomic characterization uncovers novel biology.</title>
        <authorList>
            <person name="Wiegand S."/>
            <person name="Jogler M."/>
            <person name="Boedeker C."/>
            <person name="Pinto D."/>
            <person name="Vollmers J."/>
            <person name="Rivas-Marin E."/>
            <person name="Kohn T."/>
            <person name="Peeters S.H."/>
            <person name="Heuer A."/>
            <person name="Rast P."/>
            <person name="Oberbeckmann S."/>
            <person name="Bunk B."/>
            <person name="Jeske O."/>
            <person name="Meyerdierks A."/>
            <person name="Storesund J.E."/>
            <person name="Kallscheuer N."/>
            <person name="Luecker S."/>
            <person name="Lage O.M."/>
            <person name="Pohl T."/>
            <person name="Merkel B.J."/>
            <person name="Hornburger P."/>
            <person name="Mueller R.-W."/>
            <person name="Bruemmer F."/>
            <person name="Labrenz M."/>
            <person name="Spormann A.M."/>
            <person name="Op Den Camp H."/>
            <person name="Overmann J."/>
            <person name="Amann R."/>
            <person name="Jetten M.S.M."/>
            <person name="Mascher T."/>
            <person name="Medema M.H."/>
            <person name="Devos D.P."/>
            <person name="Kaster A.-K."/>
            <person name="Ovreas L."/>
            <person name="Rohde M."/>
            <person name="Galperin M.Y."/>
            <person name="Jogler C."/>
        </authorList>
    </citation>
    <scope>NUCLEOTIDE SEQUENCE [LARGE SCALE GENOMIC DNA]</scope>
    <source>
        <strain evidence="3 4">LF1</strain>
    </source>
</reference>
<dbReference type="OrthoDB" id="9812426at2"/>
<dbReference type="PANTHER" id="PTHR23150">
    <property type="entry name" value="SULFATASE MODIFYING FACTOR 1, 2"/>
    <property type="match status" value="1"/>
</dbReference>
<comment type="caution">
    <text evidence="3">The sequence shown here is derived from an EMBL/GenBank/DDBJ whole genome shotgun (WGS) entry which is preliminary data.</text>
</comment>
<evidence type="ECO:0000313" key="4">
    <source>
        <dbReference type="Proteomes" id="UP000322699"/>
    </source>
</evidence>
<feature type="domain" description="Sulfatase-modifying factor enzyme-like" evidence="2">
    <location>
        <begin position="71"/>
        <end position="317"/>
    </location>
</feature>
<evidence type="ECO:0000313" key="3">
    <source>
        <dbReference type="EMBL" id="KAA1260318.1"/>
    </source>
</evidence>
<name>A0A5B1CGK1_9BACT</name>
<dbReference type="SUPFAM" id="SSF56436">
    <property type="entry name" value="C-type lectin-like"/>
    <property type="match status" value="1"/>
</dbReference>
<sequence precursor="true">MLHRFLVAGLMLVSFAGFSAGVCKAEIADINVANKPGISKTKPSEGPAIEIDGGFMVPYTQIIPGTDLTFEMIPIPAGSFQLGSPDAEPDRSDDEGPQVKVNVAPMWVAKTEVTWAQYEEFMSLYSAFKTFESDGVRMVDDGNKVDAITAPTELYDSSFTYEYGNEPDQAAVSMTQYASQQFTKWLSKITGLQYRLPTEAEWEYAARGGTTTAFYWGDDPDQADQFAWFFDNAGEGQKQVGLLKPNGFGLHDMLGNVAEWTVNQHTENYNDLKAKEPLGATDAGVWPEMGTECVVRGGHWADDVAALRCAARLVSDDEAWKEEDPNFPLSPWWFTSDPARGVGFRLFRSYQPLSSETIQKFWEPTAEDVIEDVESRIFSGRSGRGLVDPELPSALKELEG</sequence>
<dbReference type="Pfam" id="PF03781">
    <property type="entry name" value="FGE-sulfatase"/>
    <property type="match status" value="1"/>
</dbReference>
<dbReference type="Proteomes" id="UP000322699">
    <property type="component" value="Unassembled WGS sequence"/>
</dbReference>